<dbReference type="EMBL" id="MU001693">
    <property type="protein sequence ID" value="KAF2454056.1"/>
    <property type="molecule type" value="Genomic_DNA"/>
</dbReference>
<evidence type="ECO:0008006" key="5">
    <source>
        <dbReference type="Google" id="ProtNLM"/>
    </source>
</evidence>
<evidence type="ECO:0000313" key="3">
    <source>
        <dbReference type="EMBL" id="KAF2454056.1"/>
    </source>
</evidence>
<evidence type="ECO:0000256" key="1">
    <source>
        <dbReference type="SAM" id="Phobius"/>
    </source>
</evidence>
<protein>
    <recommendedName>
        <fullName evidence="5">Secreted protein</fullName>
    </recommendedName>
</protein>
<feature type="signal peptide" evidence="2">
    <location>
        <begin position="1"/>
        <end position="19"/>
    </location>
</feature>
<reference evidence="3" key="1">
    <citation type="journal article" date="2020" name="Stud. Mycol.">
        <title>101 Dothideomycetes genomes: a test case for predicting lifestyles and emergence of pathogens.</title>
        <authorList>
            <person name="Haridas S."/>
            <person name="Albert R."/>
            <person name="Binder M."/>
            <person name="Bloem J."/>
            <person name="Labutti K."/>
            <person name="Salamov A."/>
            <person name="Andreopoulos B."/>
            <person name="Baker S."/>
            <person name="Barry K."/>
            <person name="Bills G."/>
            <person name="Bluhm B."/>
            <person name="Cannon C."/>
            <person name="Castanera R."/>
            <person name="Culley D."/>
            <person name="Daum C."/>
            <person name="Ezra D."/>
            <person name="Gonzalez J."/>
            <person name="Henrissat B."/>
            <person name="Kuo A."/>
            <person name="Liang C."/>
            <person name="Lipzen A."/>
            <person name="Lutzoni F."/>
            <person name="Magnuson J."/>
            <person name="Mondo S."/>
            <person name="Nolan M."/>
            <person name="Ohm R."/>
            <person name="Pangilinan J."/>
            <person name="Park H.-J."/>
            <person name="Ramirez L."/>
            <person name="Alfaro M."/>
            <person name="Sun H."/>
            <person name="Tritt A."/>
            <person name="Yoshinaga Y."/>
            <person name="Zwiers L.-H."/>
            <person name="Turgeon B."/>
            <person name="Goodwin S."/>
            <person name="Spatafora J."/>
            <person name="Crous P."/>
            <person name="Grigoriev I."/>
        </authorList>
    </citation>
    <scope>NUCLEOTIDE SEQUENCE</scope>
    <source>
        <strain evidence="3">ATCC 16933</strain>
    </source>
</reference>
<sequence length="136" mass="14426">MTLLDILLLVAALPAPAAPALPPRYRASFSSRLPAMTTSAEPSALYRSLTSWPSTSSRLTLVPLGMRKVVMIGWAVEVVALSSALSSSSDSSSELDSTATWTASRFFLPRVSDGPRLVLLLPGLLLLVASVVLFPE</sequence>
<name>A0A6A6NQR1_9PEZI</name>
<accession>A0A6A6NQR1</accession>
<dbReference type="AlphaFoldDB" id="A0A6A6NQR1"/>
<evidence type="ECO:0000256" key="2">
    <source>
        <dbReference type="SAM" id="SignalP"/>
    </source>
</evidence>
<dbReference type="Proteomes" id="UP000799766">
    <property type="component" value="Unassembled WGS sequence"/>
</dbReference>
<feature type="transmembrane region" description="Helical" evidence="1">
    <location>
        <begin position="117"/>
        <end position="134"/>
    </location>
</feature>
<gene>
    <name evidence="3" type="ORF">BDY21DRAFT_353928</name>
</gene>
<evidence type="ECO:0000313" key="4">
    <source>
        <dbReference type="Proteomes" id="UP000799766"/>
    </source>
</evidence>
<keyword evidence="1" id="KW-1133">Transmembrane helix</keyword>
<proteinExistence type="predicted"/>
<keyword evidence="2" id="KW-0732">Signal</keyword>
<keyword evidence="1" id="KW-0812">Transmembrane</keyword>
<organism evidence="3 4">
    <name type="scientific">Lineolata rhizophorae</name>
    <dbReference type="NCBI Taxonomy" id="578093"/>
    <lineage>
        <taxon>Eukaryota</taxon>
        <taxon>Fungi</taxon>
        <taxon>Dikarya</taxon>
        <taxon>Ascomycota</taxon>
        <taxon>Pezizomycotina</taxon>
        <taxon>Dothideomycetes</taxon>
        <taxon>Dothideomycetes incertae sedis</taxon>
        <taxon>Lineolatales</taxon>
        <taxon>Lineolataceae</taxon>
        <taxon>Lineolata</taxon>
    </lineage>
</organism>
<keyword evidence="1" id="KW-0472">Membrane</keyword>
<keyword evidence="4" id="KW-1185">Reference proteome</keyword>
<feature type="chain" id="PRO_5025637694" description="Secreted protein" evidence="2">
    <location>
        <begin position="20"/>
        <end position="136"/>
    </location>
</feature>